<keyword evidence="2" id="KW-0560">Oxidoreductase</keyword>
<dbReference type="RefSeq" id="WP_252082206.1">
    <property type="nucleotide sequence ID" value="NZ_CP092418.1"/>
</dbReference>
<accession>A0ABY4VDV5</accession>
<organism evidence="3 4">
    <name type="scientific">Microbulbifer variabilis</name>
    <dbReference type="NCBI Taxonomy" id="266805"/>
    <lineage>
        <taxon>Bacteria</taxon>
        <taxon>Pseudomonadati</taxon>
        <taxon>Pseudomonadota</taxon>
        <taxon>Gammaproteobacteria</taxon>
        <taxon>Cellvibrionales</taxon>
        <taxon>Microbulbiferaceae</taxon>
        <taxon>Microbulbifer</taxon>
    </lineage>
</organism>
<proteinExistence type="inferred from homology"/>
<keyword evidence="4" id="KW-1185">Reference proteome</keyword>
<evidence type="ECO:0000313" key="4">
    <source>
        <dbReference type="Proteomes" id="UP001055658"/>
    </source>
</evidence>
<dbReference type="PRINTS" id="PR00081">
    <property type="entry name" value="GDHRDH"/>
</dbReference>
<reference evidence="3" key="1">
    <citation type="submission" date="2022-02" db="EMBL/GenBank/DDBJ databases">
        <title>Coral-associated bacteria.</title>
        <authorList>
            <person name="Tang K."/>
            <person name="Wang X."/>
        </authorList>
    </citation>
    <scope>NUCLEOTIDE SEQUENCE</scope>
    <source>
        <strain evidence="3">SCSIO 43006</strain>
    </source>
</reference>
<dbReference type="Gene3D" id="3.40.50.720">
    <property type="entry name" value="NAD(P)-binding Rossmann-like Domain"/>
    <property type="match status" value="1"/>
</dbReference>
<dbReference type="InterPro" id="IPR002347">
    <property type="entry name" value="SDR_fam"/>
</dbReference>
<dbReference type="CDD" id="cd05233">
    <property type="entry name" value="SDR_c"/>
    <property type="match status" value="1"/>
</dbReference>
<dbReference type="SUPFAM" id="SSF51735">
    <property type="entry name" value="NAD(P)-binding Rossmann-fold domains"/>
    <property type="match status" value="1"/>
</dbReference>
<gene>
    <name evidence="3" type="ORF">MJO52_13580</name>
</gene>
<dbReference type="PANTHER" id="PTHR43008">
    <property type="entry name" value="BENZIL REDUCTASE"/>
    <property type="match status" value="1"/>
</dbReference>
<dbReference type="EMBL" id="CP092418">
    <property type="protein sequence ID" value="USD20109.1"/>
    <property type="molecule type" value="Genomic_DNA"/>
</dbReference>
<sequence>MSTSTIFQPNNVAVITGGASGIGFAAAKALSKRGMKICLADVNKEKLEEAKRALPNDTLIVETDVSDFSSVLALKDQVKQEFGRIDFLFNNAGTAVKNGSWENLDGWNKIINTNLWGVIHCIHAFAPEMISQNSPSVIVTTGSKQGITTPPGNPAYNVSKAAVKATAEALQHSIRNTPGSQVSSHLLIPGFTYTGMIGSPSKPDGAWTADQVVNFMLESVERGDFYILCPDNDVDRETDVKRMSWAIGDIINNRPPLSRWHPDYREAFEAEMSKQ</sequence>
<protein>
    <submittedName>
        <fullName evidence="3">SDR family NAD(P)-dependent oxidoreductase</fullName>
    </submittedName>
</protein>
<dbReference type="Pfam" id="PF00106">
    <property type="entry name" value="adh_short"/>
    <property type="match status" value="1"/>
</dbReference>
<evidence type="ECO:0000256" key="1">
    <source>
        <dbReference type="ARBA" id="ARBA00006484"/>
    </source>
</evidence>
<evidence type="ECO:0000256" key="2">
    <source>
        <dbReference type="ARBA" id="ARBA00023002"/>
    </source>
</evidence>
<evidence type="ECO:0000313" key="3">
    <source>
        <dbReference type="EMBL" id="USD20109.1"/>
    </source>
</evidence>
<comment type="similarity">
    <text evidence="1">Belongs to the short-chain dehydrogenases/reductases (SDR) family.</text>
</comment>
<dbReference type="PANTHER" id="PTHR43008:SF7">
    <property type="entry name" value="SHORT CHAIN DEHYDROGENASE_REDUCTASE (AFU_ORTHOLOGUE AFUA_2G00830)"/>
    <property type="match status" value="1"/>
</dbReference>
<dbReference type="InterPro" id="IPR036291">
    <property type="entry name" value="NAD(P)-bd_dom_sf"/>
</dbReference>
<dbReference type="Proteomes" id="UP001055658">
    <property type="component" value="Chromosome"/>
</dbReference>
<name>A0ABY4VDV5_9GAMM</name>